<proteinExistence type="predicted"/>
<dbReference type="Pfam" id="PF08668">
    <property type="entry name" value="HDOD"/>
    <property type="match status" value="1"/>
</dbReference>
<evidence type="ECO:0000259" key="1">
    <source>
        <dbReference type="PROSITE" id="PS51833"/>
    </source>
</evidence>
<dbReference type="PANTHER" id="PTHR33525">
    <property type="match status" value="1"/>
</dbReference>
<evidence type="ECO:0000313" key="3">
    <source>
        <dbReference type="Proteomes" id="UP000426424"/>
    </source>
</evidence>
<gene>
    <name evidence="2" type="ORF">E6P07_08515</name>
</gene>
<organism evidence="2 3">
    <name type="scientific">Thermochromatium tepidum ATCC 43061</name>
    <dbReference type="NCBI Taxonomy" id="316276"/>
    <lineage>
        <taxon>Bacteria</taxon>
        <taxon>Pseudomonadati</taxon>
        <taxon>Pseudomonadota</taxon>
        <taxon>Gammaproteobacteria</taxon>
        <taxon>Chromatiales</taxon>
        <taxon>Chromatiaceae</taxon>
        <taxon>Thermochromatium</taxon>
    </lineage>
</organism>
<accession>A0A6I6ECG1</accession>
<dbReference type="InterPro" id="IPR018490">
    <property type="entry name" value="cNMP-bd_dom_sf"/>
</dbReference>
<dbReference type="Gene3D" id="1.10.3210.10">
    <property type="entry name" value="Hypothetical protein af1432"/>
    <property type="match status" value="1"/>
</dbReference>
<name>A0A6I6ECG1_THETI</name>
<dbReference type="Proteomes" id="UP000426424">
    <property type="component" value="Chromosome"/>
</dbReference>
<keyword evidence="3" id="KW-1185">Reference proteome</keyword>
<feature type="domain" description="HDOD" evidence="1">
    <location>
        <begin position="149"/>
        <end position="335"/>
    </location>
</feature>
<reference evidence="2 3" key="1">
    <citation type="submission" date="2019-12" db="EMBL/GenBank/DDBJ databases">
        <title>The complete genome of the thermophilic, anoxygenic phototrophic gammaproteobacterium Thermochromatium tepidum.</title>
        <authorList>
            <person name="Sattley W.M."/>
            <person name="Swingley W.D."/>
            <person name="Burchell B.M."/>
            <person name="Gurbani S.A."/>
            <person name="Kujawa C.M."/>
            <person name="Nuccio D.A."/>
            <person name="Schladweiler J."/>
            <person name="Shaffer K.N."/>
            <person name="Stokes L.M."/>
            <person name="Touchman J.W."/>
            <person name="Blankenship R.E."/>
            <person name="Madigan M.T."/>
        </authorList>
    </citation>
    <scope>NUCLEOTIDE SEQUENCE [LARGE SCALE GENOMIC DNA]</scope>
    <source>
        <strain evidence="2 3">ATCC 43061</strain>
    </source>
</reference>
<dbReference type="KEGG" id="ttp:E6P07_08515"/>
<protein>
    <submittedName>
        <fullName evidence="2">HDOD domain-containing protein</fullName>
    </submittedName>
</protein>
<dbReference type="PROSITE" id="PS51833">
    <property type="entry name" value="HDOD"/>
    <property type="match status" value="1"/>
</dbReference>
<evidence type="ECO:0000313" key="2">
    <source>
        <dbReference type="EMBL" id="QGU33016.1"/>
    </source>
</evidence>
<dbReference type="AlphaFoldDB" id="A0A6I6ECG1"/>
<dbReference type="SUPFAM" id="SSF109604">
    <property type="entry name" value="HD-domain/PDEase-like"/>
    <property type="match status" value="1"/>
</dbReference>
<dbReference type="InterPro" id="IPR013976">
    <property type="entry name" value="HDOD"/>
</dbReference>
<sequence>MPQILIASTLDDLSPVHDLDRDQRARLAASGQIAAVPSGKRVTAIQEHPWMLYLLSGQVCLIQGERKELIQAGSRRALQPLFSEHHLLDQAVFTADSELLRLDRQLYNSLNAPGRPAVPGLLDELDLSDAEGALLGKLYHACKEDKLALPTLPKVARAIQEAMKDPNITSARLARIVQVDPAVTGGLIRLANSVFYRGMKTIPDVRNAIIRLGIDVTRSVVMSLSMQQLFRTKSPLMKHRMKAAWNRSVHISALSYVIARHCPRFNPEHAMLAGLVHDVGVIPILDYVSRNEIQVGEDELEAAIIKLHRLVGELVVSYWGLGPEIIEVVRHSGDWYRDDQELPNYCDIVRVARLYRLNQSESRGPLPRYDEVPAYYKLGLVFPVGGETVDVIAEASEELAVVMAMLKGEGKGP</sequence>
<dbReference type="PANTHER" id="PTHR33525:SF3">
    <property type="entry name" value="RIBONUCLEASE Y"/>
    <property type="match status" value="1"/>
</dbReference>
<dbReference type="EMBL" id="CP039268">
    <property type="protein sequence ID" value="QGU33016.1"/>
    <property type="molecule type" value="Genomic_DNA"/>
</dbReference>
<dbReference type="InterPro" id="IPR052340">
    <property type="entry name" value="RNase_Y/CdgJ"/>
</dbReference>
<dbReference type="RefSeq" id="WP_153975210.1">
    <property type="nucleotide sequence ID" value="NZ_CP039268.1"/>
</dbReference>
<dbReference type="SUPFAM" id="SSF51206">
    <property type="entry name" value="cAMP-binding domain-like"/>
    <property type="match status" value="1"/>
</dbReference>
<dbReference type="OrthoDB" id="598113at2"/>